<feature type="domain" description="Glycosyltransferase 2-like" evidence="2">
    <location>
        <begin position="5"/>
        <end position="96"/>
    </location>
</feature>
<dbReference type="CDD" id="cd02511">
    <property type="entry name" value="Beta4Glucosyltransferase"/>
    <property type="match status" value="1"/>
</dbReference>
<dbReference type="EMBL" id="LCAO01000010">
    <property type="protein sequence ID" value="KKR91510.1"/>
    <property type="molecule type" value="Genomic_DNA"/>
</dbReference>
<accession>A0A0G0X498</accession>
<comment type="caution">
    <text evidence="3">The sequence shown here is derived from an EMBL/GenBank/DDBJ whole genome shotgun (WGS) entry which is preliminary data.</text>
</comment>
<keyword evidence="1" id="KW-1133">Transmembrane helix</keyword>
<proteinExistence type="predicted"/>
<dbReference type="AlphaFoldDB" id="A0A0G0X498"/>
<feature type="transmembrane region" description="Helical" evidence="1">
    <location>
        <begin position="223"/>
        <end position="243"/>
    </location>
</feature>
<evidence type="ECO:0000313" key="4">
    <source>
        <dbReference type="Proteomes" id="UP000034676"/>
    </source>
</evidence>
<evidence type="ECO:0000313" key="3">
    <source>
        <dbReference type="EMBL" id="KKR91510.1"/>
    </source>
</evidence>
<dbReference type="PANTHER" id="PTHR43630:SF2">
    <property type="entry name" value="GLYCOSYLTRANSFERASE"/>
    <property type="match status" value="1"/>
</dbReference>
<dbReference type="InterPro" id="IPR001173">
    <property type="entry name" value="Glyco_trans_2-like"/>
</dbReference>
<keyword evidence="3" id="KW-0808">Transferase</keyword>
<keyword evidence="1" id="KW-0472">Membrane</keyword>
<sequence length="252" mass="29246">MKKISVAIAAYNEEENLDRCLASVEDWTDELVIVDGGSTDKTLEVARRYGAKIIQTDNPAIFHINKQKAVDACIGEWVLQLDTDEVVSSELRREITQTISSKSSRNGYFIPRKNYLLNHWLRKGGQYPDYVIRLFRRGKGKFPCKSVHEQIEIDGDVGHLRSPLLHYSYRTLAEYWKKSDAYTSLTAAEMIKDKIPKTITSWIRYEWITPTWKFLSLFIRHKGFADGIYGLLFAFFSALHYPIAYKKYVNMK</sequence>
<dbReference type="Gene3D" id="3.90.550.10">
    <property type="entry name" value="Spore Coat Polysaccharide Biosynthesis Protein SpsA, Chain A"/>
    <property type="match status" value="1"/>
</dbReference>
<gene>
    <name evidence="3" type="ORF">UU42_C0010G0005</name>
</gene>
<name>A0A0G0X498_9BACT</name>
<dbReference type="Proteomes" id="UP000034676">
    <property type="component" value="Unassembled WGS sequence"/>
</dbReference>
<organism evidence="3 4">
    <name type="scientific">Candidatus Woesebacteria bacterium GW2011_GWA1_41_13b</name>
    <dbReference type="NCBI Taxonomy" id="1618555"/>
    <lineage>
        <taxon>Bacteria</taxon>
        <taxon>Candidatus Woeseibacteriota</taxon>
    </lineage>
</organism>
<dbReference type="SUPFAM" id="SSF53448">
    <property type="entry name" value="Nucleotide-diphospho-sugar transferases"/>
    <property type="match status" value="1"/>
</dbReference>
<evidence type="ECO:0000256" key="1">
    <source>
        <dbReference type="SAM" id="Phobius"/>
    </source>
</evidence>
<evidence type="ECO:0000259" key="2">
    <source>
        <dbReference type="Pfam" id="PF00535"/>
    </source>
</evidence>
<dbReference type="GO" id="GO:0016740">
    <property type="term" value="F:transferase activity"/>
    <property type="evidence" value="ECO:0007669"/>
    <property type="project" value="UniProtKB-KW"/>
</dbReference>
<reference evidence="3 4" key="1">
    <citation type="journal article" date="2015" name="Nature">
        <title>rRNA introns, odd ribosomes, and small enigmatic genomes across a large radiation of phyla.</title>
        <authorList>
            <person name="Brown C.T."/>
            <person name="Hug L.A."/>
            <person name="Thomas B.C."/>
            <person name="Sharon I."/>
            <person name="Castelle C.J."/>
            <person name="Singh A."/>
            <person name="Wilkins M.J."/>
            <person name="Williams K.H."/>
            <person name="Banfield J.F."/>
        </authorList>
    </citation>
    <scope>NUCLEOTIDE SEQUENCE [LARGE SCALE GENOMIC DNA]</scope>
</reference>
<protein>
    <submittedName>
        <fullName evidence="3">Lipopolysaccharide biosynthesis glycosyltransferase</fullName>
    </submittedName>
</protein>
<dbReference type="PANTHER" id="PTHR43630">
    <property type="entry name" value="POLY-BETA-1,6-N-ACETYL-D-GLUCOSAMINE SYNTHASE"/>
    <property type="match status" value="1"/>
</dbReference>
<keyword evidence="1" id="KW-0812">Transmembrane</keyword>
<dbReference type="InterPro" id="IPR029044">
    <property type="entry name" value="Nucleotide-diphossugar_trans"/>
</dbReference>
<dbReference type="Pfam" id="PF00535">
    <property type="entry name" value="Glycos_transf_2"/>
    <property type="match status" value="1"/>
</dbReference>